<comment type="subcellular location">
    <subcellularLocation>
        <location evidence="1">Membrane</location>
        <topology evidence="1">Lipid-anchor</topology>
    </subcellularLocation>
</comment>
<evidence type="ECO:0000256" key="7">
    <source>
        <dbReference type="ARBA" id="ARBA00023288"/>
    </source>
</evidence>
<evidence type="ECO:0000256" key="1">
    <source>
        <dbReference type="ARBA" id="ARBA00004635"/>
    </source>
</evidence>
<dbReference type="Gene3D" id="3.30.300.210">
    <property type="entry name" value="Nutrient germinant receptor protein C, domain 3"/>
    <property type="match status" value="1"/>
</dbReference>
<dbReference type="PROSITE" id="PS51257">
    <property type="entry name" value="PROKAR_LIPOPROTEIN"/>
    <property type="match status" value="1"/>
</dbReference>
<keyword evidence="6" id="KW-0564">Palmitate</keyword>
<evidence type="ECO:0000259" key="9">
    <source>
        <dbReference type="Pfam" id="PF05504"/>
    </source>
</evidence>
<feature type="domain" description="Spore germination protein N-terminal" evidence="10">
    <location>
        <begin position="22"/>
        <end position="196"/>
    </location>
</feature>
<organism evidence="11 12">
    <name type="scientific">Fictibacillus fluitans</name>
    <dbReference type="NCBI Taxonomy" id="3058422"/>
    <lineage>
        <taxon>Bacteria</taxon>
        <taxon>Bacillati</taxon>
        <taxon>Bacillota</taxon>
        <taxon>Bacilli</taxon>
        <taxon>Bacillales</taxon>
        <taxon>Fictibacillaceae</taxon>
        <taxon>Fictibacillus</taxon>
    </lineage>
</organism>
<dbReference type="RefSeq" id="WP_301165304.1">
    <property type="nucleotide sequence ID" value="NZ_JAUHTR010000002.1"/>
</dbReference>
<keyword evidence="5" id="KW-0472">Membrane</keyword>
<dbReference type="Pfam" id="PF25198">
    <property type="entry name" value="Spore_GerAC_N"/>
    <property type="match status" value="1"/>
</dbReference>
<evidence type="ECO:0000256" key="5">
    <source>
        <dbReference type="ARBA" id="ARBA00023136"/>
    </source>
</evidence>
<dbReference type="InterPro" id="IPR057336">
    <property type="entry name" value="GerAC_N"/>
</dbReference>
<protein>
    <submittedName>
        <fullName evidence="11">Ger(X)C family spore germination protein</fullName>
    </submittedName>
</protein>
<evidence type="ECO:0000256" key="2">
    <source>
        <dbReference type="ARBA" id="ARBA00007886"/>
    </source>
</evidence>
<reference evidence="11" key="1">
    <citation type="submission" date="2023-07" db="EMBL/GenBank/DDBJ databases">
        <title>Fictibacillus sp. isolated from freshwater pond.</title>
        <authorList>
            <person name="Kirdat K."/>
            <person name="Bhat A."/>
            <person name="Mourya A."/>
            <person name="Yadav A."/>
        </authorList>
    </citation>
    <scope>NUCLEOTIDE SEQUENCE</scope>
    <source>
        <strain evidence="11">NE201</strain>
    </source>
</reference>
<name>A0ABT8HTE6_9BACL</name>
<evidence type="ECO:0000256" key="4">
    <source>
        <dbReference type="ARBA" id="ARBA00022729"/>
    </source>
</evidence>
<dbReference type="PANTHER" id="PTHR35789:SF1">
    <property type="entry name" value="SPORE GERMINATION PROTEIN B3"/>
    <property type="match status" value="1"/>
</dbReference>
<evidence type="ECO:0000256" key="6">
    <source>
        <dbReference type="ARBA" id="ARBA00023139"/>
    </source>
</evidence>
<dbReference type="InterPro" id="IPR046953">
    <property type="entry name" value="Spore_GerAC-like_C"/>
</dbReference>
<feature type="domain" description="Spore germination GerAC-like C-terminal" evidence="9">
    <location>
        <begin position="224"/>
        <end position="381"/>
    </location>
</feature>
<keyword evidence="12" id="KW-1185">Reference proteome</keyword>
<dbReference type="NCBIfam" id="TIGR02887">
    <property type="entry name" value="spore_ger_x_C"/>
    <property type="match status" value="1"/>
</dbReference>
<dbReference type="PANTHER" id="PTHR35789">
    <property type="entry name" value="SPORE GERMINATION PROTEIN B3"/>
    <property type="match status" value="1"/>
</dbReference>
<feature type="signal peptide" evidence="8">
    <location>
        <begin position="1"/>
        <end position="18"/>
    </location>
</feature>
<dbReference type="Proteomes" id="UP001172721">
    <property type="component" value="Unassembled WGS sequence"/>
</dbReference>
<proteinExistence type="inferred from homology"/>
<feature type="chain" id="PRO_5045683898" evidence="8">
    <location>
        <begin position="19"/>
        <end position="390"/>
    </location>
</feature>
<keyword evidence="3" id="KW-0309">Germination</keyword>
<accession>A0ABT8HTE6</accession>
<dbReference type="EMBL" id="JAUHTR010000002">
    <property type="protein sequence ID" value="MDN4524050.1"/>
    <property type="molecule type" value="Genomic_DNA"/>
</dbReference>
<evidence type="ECO:0000259" key="10">
    <source>
        <dbReference type="Pfam" id="PF25198"/>
    </source>
</evidence>
<keyword evidence="4 8" id="KW-0732">Signal</keyword>
<dbReference type="InterPro" id="IPR008844">
    <property type="entry name" value="Spore_GerAC-like"/>
</dbReference>
<comment type="similarity">
    <text evidence="2">Belongs to the GerABKC lipoprotein family.</text>
</comment>
<evidence type="ECO:0000313" key="11">
    <source>
        <dbReference type="EMBL" id="MDN4524050.1"/>
    </source>
</evidence>
<sequence length="390" mass="44264">MRHTKLLLILMLSFSLLTGCWDKVEINQLAIVTMVGMDYDHASNRYTAFYQVINPKGLASNKGGTAAPLYTYHIKRKDIASTHLEAFDILPRVLFPDHIQGIMVSQRLAEKGLKDFINFIERQPNRRSNIPVLVTSDSLEQAMKTYTPLESIPGVDLRSLIKMQSKQSGKVSEKNQVLDLSESMETGSLVFLPMIRLIPGGNLRGNMEGLNDIDANQGNFRLDGTVLMKYGKMVGMLNGKDSALLHFAKGQSTEFFKAVHYDENKKVVLKSMIKPRIHKELVMEENKPVMKLRVNAALQIYDSNANVVLTQSTLKKMQKAFDREVQQNLDELVDKSKRKGWDLFDIQGQLKMKREDNWKKGGYWRKVQVRTEVNSAIRNVGNLTNPYKGG</sequence>
<dbReference type="InterPro" id="IPR038501">
    <property type="entry name" value="Spore_GerAC_C_sf"/>
</dbReference>
<evidence type="ECO:0000256" key="3">
    <source>
        <dbReference type="ARBA" id="ARBA00022544"/>
    </source>
</evidence>
<evidence type="ECO:0000256" key="8">
    <source>
        <dbReference type="SAM" id="SignalP"/>
    </source>
</evidence>
<keyword evidence="7" id="KW-0449">Lipoprotein</keyword>
<dbReference type="Pfam" id="PF05504">
    <property type="entry name" value="Spore_GerAC"/>
    <property type="match status" value="1"/>
</dbReference>
<comment type="caution">
    <text evidence="11">The sequence shown here is derived from an EMBL/GenBank/DDBJ whole genome shotgun (WGS) entry which is preliminary data.</text>
</comment>
<gene>
    <name evidence="11" type="ORF">QYB97_06170</name>
</gene>
<evidence type="ECO:0000313" key="12">
    <source>
        <dbReference type="Proteomes" id="UP001172721"/>
    </source>
</evidence>